<feature type="transmembrane region" description="Helical" evidence="2">
    <location>
        <begin position="39"/>
        <end position="63"/>
    </location>
</feature>
<dbReference type="Proteomes" id="UP000703661">
    <property type="component" value="Unassembled WGS sequence"/>
</dbReference>
<feature type="transmembrane region" description="Helical" evidence="2">
    <location>
        <begin position="142"/>
        <end position="162"/>
    </location>
</feature>
<feature type="region of interest" description="Disordered" evidence="1">
    <location>
        <begin position="308"/>
        <end position="497"/>
    </location>
</feature>
<accession>A0A9P6MPW3</accession>
<feature type="region of interest" description="Disordered" evidence="1">
    <location>
        <begin position="208"/>
        <end position="261"/>
    </location>
</feature>
<feature type="compositionally biased region" description="Polar residues" evidence="1">
    <location>
        <begin position="361"/>
        <end position="372"/>
    </location>
</feature>
<dbReference type="AlphaFoldDB" id="A0A9P6MPW3"/>
<protein>
    <submittedName>
        <fullName evidence="3">Uncharacterized protein</fullName>
    </submittedName>
</protein>
<evidence type="ECO:0000256" key="2">
    <source>
        <dbReference type="SAM" id="Phobius"/>
    </source>
</evidence>
<feature type="transmembrane region" description="Helical" evidence="2">
    <location>
        <begin position="79"/>
        <end position="96"/>
    </location>
</feature>
<gene>
    <name evidence="3" type="ORF">BGZ80_003119</name>
</gene>
<name>A0A9P6MPW3_9FUNG</name>
<proteinExistence type="predicted"/>
<feature type="compositionally biased region" description="Polar residues" evidence="1">
    <location>
        <begin position="488"/>
        <end position="497"/>
    </location>
</feature>
<reference evidence="3" key="1">
    <citation type="journal article" date="2020" name="Fungal Divers.">
        <title>Resolving the Mortierellaceae phylogeny through synthesis of multi-gene phylogenetics and phylogenomics.</title>
        <authorList>
            <person name="Vandepol N."/>
            <person name="Liber J."/>
            <person name="Desiro A."/>
            <person name="Na H."/>
            <person name="Kennedy M."/>
            <person name="Barry K."/>
            <person name="Grigoriev I.V."/>
            <person name="Miller A.N."/>
            <person name="O'Donnell K."/>
            <person name="Stajich J.E."/>
            <person name="Bonito G."/>
        </authorList>
    </citation>
    <scope>NUCLEOTIDE SEQUENCE</scope>
    <source>
        <strain evidence="3">NRRL 2769</strain>
    </source>
</reference>
<comment type="caution">
    <text evidence="3">The sequence shown here is derived from an EMBL/GenBank/DDBJ whole genome shotgun (WGS) entry which is preliminary data.</text>
</comment>
<keyword evidence="2" id="KW-1133">Transmembrane helix</keyword>
<feature type="transmembrane region" description="Helical" evidence="2">
    <location>
        <begin position="182"/>
        <end position="201"/>
    </location>
</feature>
<evidence type="ECO:0000313" key="4">
    <source>
        <dbReference type="Proteomes" id="UP000703661"/>
    </source>
</evidence>
<keyword evidence="2" id="KW-0812">Transmembrane</keyword>
<sequence>MPVTTRDGIFAVYQPETPYGSKPLSPIHVLTPTTVQKNIILFAGPTYTFLIGVGLGIAAGIVYDQGDMHLYKILMRCQYGNLALVFFLEAIMFFYYGLKYTFILRANIIIAEAALKAPRAAFGIGNIISRSPARFLFIQLKILGFGGCAVTTLAGTLILIWVLRREYIMEMTNDRLAHTMAVFWTCAMALGFFSVMFLTTIQSVRTRRRNTSEPSVAATHADMPIQSPTDPSGGNSDGAGGSLQKYNNHHQSHSYSSKVSKQVASRSDPELCLTHGSSGDVSTMHSLTFEKTSLELNDDAVIQDLERGLGNDRDSQYKAISLTPPPRPSVVTSFSPRTEPSLDENRSQLRESVFGGRTPREGTTSPPQSPTSGGFGLAAFPRRSNRSSGPRTSTSPSRHSRGSSRHGPTSPGLYLMSQDLPSSPPPQYSPTKKSMSQPVPRLGGPVRKQSIGGTERVASPTFQSSPLPLSASRGGGGGYRAQGIELESVQTPYQQQQ</sequence>
<organism evidence="3 4">
    <name type="scientific">Entomortierella chlamydospora</name>
    <dbReference type="NCBI Taxonomy" id="101097"/>
    <lineage>
        <taxon>Eukaryota</taxon>
        <taxon>Fungi</taxon>
        <taxon>Fungi incertae sedis</taxon>
        <taxon>Mucoromycota</taxon>
        <taxon>Mortierellomycotina</taxon>
        <taxon>Mortierellomycetes</taxon>
        <taxon>Mortierellales</taxon>
        <taxon>Mortierellaceae</taxon>
        <taxon>Entomortierella</taxon>
    </lineage>
</organism>
<evidence type="ECO:0000256" key="1">
    <source>
        <dbReference type="SAM" id="MobiDB-lite"/>
    </source>
</evidence>
<feature type="compositionally biased region" description="Low complexity" evidence="1">
    <location>
        <begin position="386"/>
        <end position="397"/>
    </location>
</feature>
<dbReference type="EMBL" id="JAAAID010001806">
    <property type="protein sequence ID" value="KAG0008734.1"/>
    <property type="molecule type" value="Genomic_DNA"/>
</dbReference>
<keyword evidence="2" id="KW-0472">Membrane</keyword>
<keyword evidence="4" id="KW-1185">Reference proteome</keyword>
<evidence type="ECO:0000313" key="3">
    <source>
        <dbReference type="EMBL" id="KAG0008734.1"/>
    </source>
</evidence>